<organism evidence="11">
    <name type="scientific">hydrocarbon metagenome</name>
    <dbReference type="NCBI Taxonomy" id="938273"/>
    <lineage>
        <taxon>unclassified sequences</taxon>
        <taxon>metagenomes</taxon>
        <taxon>ecological metagenomes</taxon>
    </lineage>
</organism>
<dbReference type="GO" id="GO:0009432">
    <property type="term" value="P:SOS response"/>
    <property type="evidence" value="ECO:0007669"/>
    <property type="project" value="TreeGrafter"/>
</dbReference>
<dbReference type="GO" id="GO:0043590">
    <property type="term" value="C:bacterial nucleoid"/>
    <property type="evidence" value="ECO:0007669"/>
    <property type="project" value="TreeGrafter"/>
</dbReference>
<reference evidence="11" key="1">
    <citation type="journal article" date="2015" name="Proc. Natl. Acad. Sci. U.S.A.">
        <title>Networks of energetic and metabolic interactions define dynamics in microbial communities.</title>
        <authorList>
            <person name="Embree M."/>
            <person name="Liu J.K."/>
            <person name="Al-Bassam M.M."/>
            <person name="Zengler K."/>
        </authorList>
    </citation>
    <scope>NUCLEOTIDE SEQUENCE</scope>
</reference>
<accession>A0A0W8G1U8</accession>
<keyword evidence="6" id="KW-0067">ATP-binding</keyword>
<protein>
    <recommendedName>
        <fullName evidence="3">DNA repair protein RecN</fullName>
    </recommendedName>
    <alternativeName>
        <fullName evidence="8">Recombination protein N</fullName>
    </alternativeName>
</protein>
<dbReference type="GO" id="GO:0006310">
    <property type="term" value="P:DNA recombination"/>
    <property type="evidence" value="ECO:0007669"/>
    <property type="project" value="InterPro"/>
</dbReference>
<evidence type="ECO:0000256" key="5">
    <source>
        <dbReference type="ARBA" id="ARBA00022763"/>
    </source>
</evidence>
<sequence length="538" mass="58202">MIELLRIRDLALIEDMELEFAPGLNALTGETGAGKSFIVGALNFLTGEKMSAGLVRPGAAKAVVEALFYLDGEQVILRRELAADTGRSRVTINDRLASQDSLRELRPKLLMHVGQHGQQKLLQPAFQAALLDAFLAPDAAHLPADKTDLLHRLSLLSGRIADLEDRVRDLTARRELLEYQRGEIGRVAPVRGEEDELLARKAALAHSKKGREAVGRAMDLLVSEAGAVRILADLEREMGAVGTAFPDFAADREAVAAARHALRDLAQRLRAAPLAAAVDDDPDAIEARLFELAQLKRKLKKSLDELVDLHVEIEQNLNFLDVCGLDLAALRREERGLCDALAETLAALSAARREAAGRLSARLKSELSGLGFAPQLDILFDFTPAAVYAAPHLAAPLTEDRARILWKPNPGQPAQPLDKIASGGELSRFLLAVTSLRAESEQPTLIFDEVDAGIGGLTLGSVADRLVALARDSQIVLITHWPQLAARAGRHFRVLKEIEADTTSTRCARLEPAQVAEELARMAGGGEKGAALARHLMT</sequence>
<evidence type="ECO:0000256" key="4">
    <source>
        <dbReference type="ARBA" id="ARBA00022741"/>
    </source>
</evidence>
<dbReference type="Pfam" id="PF02463">
    <property type="entry name" value="SMC_N"/>
    <property type="match status" value="1"/>
</dbReference>
<keyword evidence="4" id="KW-0547">Nucleotide-binding</keyword>
<dbReference type="InterPro" id="IPR003395">
    <property type="entry name" value="RecF/RecN/SMC_N"/>
</dbReference>
<dbReference type="EMBL" id="LNQE01000363">
    <property type="protein sequence ID" value="KUG27078.1"/>
    <property type="molecule type" value="Genomic_DNA"/>
</dbReference>
<dbReference type="SUPFAM" id="SSF52540">
    <property type="entry name" value="P-loop containing nucleoside triphosphate hydrolases"/>
    <property type="match status" value="2"/>
</dbReference>
<evidence type="ECO:0000259" key="10">
    <source>
        <dbReference type="Pfam" id="PF02463"/>
    </source>
</evidence>
<name>A0A0W8G1U8_9ZZZZ</name>
<evidence type="ECO:0000256" key="9">
    <source>
        <dbReference type="SAM" id="Coils"/>
    </source>
</evidence>
<dbReference type="InterPro" id="IPR027417">
    <property type="entry name" value="P-loop_NTPase"/>
</dbReference>
<evidence type="ECO:0000256" key="8">
    <source>
        <dbReference type="ARBA" id="ARBA00033408"/>
    </source>
</evidence>
<evidence type="ECO:0000256" key="7">
    <source>
        <dbReference type="ARBA" id="ARBA00023204"/>
    </source>
</evidence>
<keyword evidence="7" id="KW-0234">DNA repair</keyword>
<evidence type="ECO:0000256" key="3">
    <source>
        <dbReference type="ARBA" id="ARBA00021315"/>
    </source>
</evidence>
<evidence type="ECO:0000256" key="1">
    <source>
        <dbReference type="ARBA" id="ARBA00003618"/>
    </source>
</evidence>
<dbReference type="PANTHER" id="PTHR11059:SF0">
    <property type="entry name" value="DNA REPAIR PROTEIN RECN"/>
    <property type="match status" value="1"/>
</dbReference>
<dbReference type="PIRSF" id="PIRSF003128">
    <property type="entry name" value="RecN"/>
    <property type="match status" value="1"/>
</dbReference>
<proteinExistence type="inferred from homology"/>
<gene>
    <name evidence="11" type="ORF">ASZ90_003073</name>
</gene>
<dbReference type="AlphaFoldDB" id="A0A0W8G1U8"/>
<keyword evidence="5" id="KW-0227">DNA damage</keyword>
<dbReference type="GO" id="GO:0005524">
    <property type="term" value="F:ATP binding"/>
    <property type="evidence" value="ECO:0007669"/>
    <property type="project" value="UniProtKB-KW"/>
</dbReference>
<comment type="function">
    <text evidence="1">May be involved in recombinational repair of damaged DNA.</text>
</comment>
<dbReference type="InterPro" id="IPR004604">
    <property type="entry name" value="DNA_recomb/repair_RecN"/>
</dbReference>
<evidence type="ECO:0000256" key="6">
    <source>
        <dbReference type="ARBA" id="ARBA00022840"/>
    </source>
</evidence>
<comment type="similarity">
    <text evidence="2">Belongs to the RecN family.</text>
</comment>
<comment type="caution">
    <text evidence="11">The sequence shown here is derived from an EMBL/GenBank/DDBJ whole genome shotgun (WGS) entry which is preliminary data.</text>
</comment>
<evidence type="ECO:0000313" key="11">
    <source>
        <dbReference type="EMBL" id="KUG27078.1"/>
    </source>
</evidence>
<feature type="coiled-coil region" evidence="9">
    <location>
        <begin position="153"/>
        <end position="180"/>
    </location>
</feature>
<dbReference type="PANTHER" id="PTHR11059">
    <property type="entry name" value="DNA REPAIR PROTEIN RECN"/>
    <property type="match status" value="1"/>
</dbReference>
<feature type="domain" description="RecF/RecN/SMC N-terminal" evidence="10">
    <location>
        <begin position="13"/>
        <end position="496"/>
    </location>
</feature>
<dbReference type="GO" id="GO:0006281">
    <property type="term" value="P:DNA repair"/>
    <property type="evidence" value="ECO:0007669"/>
    <property type="project" value="UniProtKB-KW"/>
</dbReference>
<keyword evidence="9" id="KW-0175">Coiled coil</keyword>
<evidence type="ECO:0000256" key="2">
    <source>
        <dbReference type="ARBA" id="ARBA00009441"/>
    </source>
</evidence>
<dbReference type="Gene3D" id="3.40.50.300">
    <property type="entry name" value="P-loop containing nucleotide triphosphate hydrolases"/>
    <property type="match status" value="2"/>
</dbReference>